<gene>
    <name evidence="2" type="ORF">PBS003_LOCUS2317</name>
    <name evidence="3" type="ORF">PBS003_LOCUS2319</name>
</gene>
<name>A0AAU9KMB4_9STRA</name>
<dbReference type="EMBL" id="CAKKTJ010000128">
    <property type="protein sequence ID" value="CAH0475504.1"/>
    <property type="molecule type" value="Genomic_DNA"/>
</dbReference>
<dbReference type="AlphaFoldDB" id="A0AAU9KMB4"/>
<dbReference type="EMBL" id="CAKKTJ010000128">
    <property type="protein sequence ID" value="CAH0475506.1"/>
    <property type="molecule type" value="Genomic_DNA"/>
</dbReference>
<accession>A0AAU9KMB4</accession>
<feature type="compositionally biased region" description="Basic and acidic residues" evidence="1">
    <location>
        <begin position="57"/>
        <end position="74"/>
    </location>
</feature>
<evidence type="ECO:0000313" key="3">
    <source>
        <dbReference type="EMBL" id="CAH0475506.1"/>
    </source>
</evidence>
<evidence type="ECO:0000313" key="2">
    <source>
        <dbReference type="EMBL" id="CAH0475504.1"/>
    </source>
</evidence>
<reference evidence="3" key="1">
    <citation type="submission" date="2021-11" db="EMBL/GenBank/DDBJ databases">
        <authorList>
            <person name="Islam A."/>
            <person name="Islam S."/>
            <person name="Flora M.S."/>
            <person name="Rahman M."/>
            <person name="Ziaur R.M."/>
            <person name="Epstein J.H."/>
            <person name="Hassan M."/>
            <person name="Klassen M."/>
            <person name="Woodard K."/>
            <person name="Webb A."/>
            <person name="Webby R.J."/>
            <person name="El Zowalaty M.E."/>
        </authorList>
    </citation>
    <scope>NUCLEOTIDE SEQUENCE</scope>
    <source>
        <strain evidence="3">Pbs3</strain>
    </source>
</reference>
<organism evidence="3 4">
    <name type="scientific">Peronospora belbahrii</name>
    <dbReference type="NCBI Taxonomy" id="622444"/>
    <lineage>
        <taxon>Eukaryota</taxon>
        <taxon>Sar</taxon>
        <taxon>Stramenopiles</taxon>
        <taxon>Oomycota</taxon>
        <taxon>Peronosporomycetes</taxon>
        <taxon>Peronosporales</taxon>
        <taxon>Peronosporaceae</taxon>
        <taxon>Peronospora</taxon>
    </lineage>
</organism>
<evidence type="ECO:0000313" key="4">
    <source>
        <dbReference type="Proteomes" id="UP001160483"/>
    </source>
</evidence>
<dbReference type="Proteomes" id="UP001160483">
    <property type="component" value="Unassembled WGS sequence"/>
</dbReference>
<feature type="region of interest" description="Disordered" evidence="1">
    <location>
        <begin position="36"/>
        <end position="83"/>
    </location>
</feature>
<comment type="caution">
    <text evidence="3">The sequence shown here is derived from an EMBL/GenBank/DDBJ whole genome shotgun (WGS) entry which is preliminary data.</text>
</comment>
<proteinExistence type="predicted"/>
<sequence length="83" mass="9710">MWYTEAVRMTDIMLKQPLPEITKVPVTMNLLKRRASPALSLTRTMPHQERRRVRTPGVDDRDIRASEKTEELHPRRGHKNAHG</sequence>
<evidence type="ECO:0000256" key="1">
    <source>
        <dbReference type="SAM" id="MobiDB-lite"/>
    </source>
</evidence>
<protein>
    <submittedName>
        <fullName evidence="3">Uncharacterized protein</fullName>
    </submittedName>
</protein>